<evidence type="ECO:0000256" key="1">
    <source>
        <dbReference type="ARBA" id="ARBA00004141"/>
    </source>
</evidence>
<evidence type="ECO:0000313" key="10">
    <source>
        <dbReference type="EMBL" id="ODQ65622.1"/>
    </source>
</evidence>
<dbReference type="InterPro" id="IPR023395">
    <property type="entry name" value="MCP_dom_sf"/>
</dbReference>
<protein>
    <submittedName>
        <fullName evidence="10">Mitochondrial carrier</fullName>
    </submittedName>
</protein>
<evidence type="ECO:0000256" key="3">
    <source>
        <dbReference type="ARBA" id="ARBA00022448"/>
    </source>
</evidence>
<keyword evidence="7 8" id="KW-0472">Membrane</keyword>
<dbReference type="Pfam" id="PF00153">
    <property type="entry name" value="Mito_carr"/>
    <property type="match status" value="3"/>
</dbReference>
<dbReference type="InterPro" id="IPR018108">
    <property type="entry name" value="MCP_transmembrane"/>
</dbReference>
<reference evidence="10 11" key="1">
    <citation type="journal article" date="2016" name="Proc. Natl. Acad. Sci. U.S.A.">
        <title>Comparative genomics of biotechnologically important yeasts.</title>
        <authorList>
            <person name="Riley R."/>
            <person name="Haridas S."/>
            <person name="Wolfe K.H."/>
            <person name="Lopes M.R."/>
            <person name="Hittinger C.T."/>
            <person name="Goeker M."/>
            <person name="Salamov A.A."/>
            <person name="Wisecaver J.H."/>
            <person name="Long T.M."/>
            <person name="Calvey C.H."/>
            <person name="Aerts A.L."/>
            <person name="Barry K.W."/>
            <person name="Choi C."/>
            <person name="Clum A."/>
            <person name="Coughlan A.Y."/>
            <person name="Deshpande S."/>
            <person name="Douglass A.P."/>
            <person name="Hanson S.J."/>
            <person name="Klenk H.-P."/>
            <person name="LaButti K.M."/>
            <person name="Lapidus A."/>
            <person name="Lindquist E.A."/>
            <person name="Lipzen A.M."/>
            <person name="Meier-Kolthoff J.P."/>
            <person name="Ohm R.A."/>
            <person name="Otillar R.P."/>
            <person name="Pangilinan J.L."/>
            <person name="Peng Y."/>
            <person name="Rokas A."/>
            <person name="Rosa C.A."/>
            <person name="Scheuner C."/>
            <person name="Sibirny A.A."/>
            <person name="Slot J.C."/>
            <person name="Stielow J.B."/>
            <person name="Sun H."/>
            <person name="Kurtzman C.P."/>
            <person name="Blackwell M."/>
            <person name="Grigoriev I.V."/>
            <person name="Jeffries T.W."/>
        </authorList>
    </citation>
    <scope>NUCLEOTIDE SEQUENCE [LARGE SCALE GENOMIC DNA]</scope>
    <source>
        <strain evidence="10 11">DSM 6958</strain>
    </source>
</reference>
<dbReference type="GO" id="GO:0005739">
    <property type="term" value="C:mitochondrion"/>
    <property type="evidence" value="ECO:0007669"/>
    <property type="project" value="EnsemblFungi"/>
</dbReference>
<dbReference type="GO" id="GO:0016020">
    <property type="term" value="C:membrane"/>
    <property type="evidence" value="ECO:0007669"/>
    <property type="project" value="UniProtKB-SubCell"/>
</dbReference>
<evidence type="ECO:0000256" key="6">
    <source>
        <dbReference type="ARBA" id="ARBA00022989"/>
    </source>
</evidence>
<name>A0A1E3PKZ1_9ASCO</name>
<feature type="repeat" description="Solcar" evidence="8">
    <location>
        <begin position="37"/>
        <end position="148"/>
    </location>
</feature>
<dbReference type="STRING" id="857566.A0A1E3PKZ1"/>
<dbReference type="Proteomes" id="UP000095009">
    <property type="component" value="Unassembled WGS sequence"/>
</dbReference>
<comment type="similarity">
    <text evidence="2 9">Belongs to the mitochondrial carrier (TC 2.A.29) family.</text>
</comment>
<dbReference type="OrthoDB" id="428293at2759"/>
<organism evidence="10 11">
    <name type="scientific">Nadsonia fulvescens var. elongata DSM 6958</name>
    <dbReference type="NCBI Taxonomy" id="857566"/>
    <lineage>
        <taxon>Eukaryota</taxon>
        <taxon>Fungi</taxon>
        <taxon>Dikarya</taxon>
        <taxon>Ascomycota</taxon>
        <taxon>Saccharomycotina</taxon>
        <taxon>Dipodascomycetes</taxon>
        <taxon>Dipodascales</taxon>
        <taxon>Dipodascales incertae sedis</taxon>
        <taxon>Nadsonia</taxon>
    </lineage>
</organism>
<evidence type="ECO:0000313" key="11">
    <source>
        <dbReference type="Proteomes" id="UP000095009"/>
    </source>
</evidence>
<keyword evidence="3 9" id="KW-0813">Transport</keyword>
<dbReference type="PROSITE" id="PS50920">
    <property type="entry name" value="SOLCAR"/>
    <property type="match status" value="3"/>
</dbReference>
<evidence type="ECO:0000256" key="8">
    <source>
        <dbReference type="PROSITE-ProRule" id="PRU00282"/>
    </source>
</evidence>
<dbReference type="GO" id="GO:0015230">
    <property type="term" value="F:FAD transmembrane transporter activity"/>
    <property type="evidence" value="ECO:0007669"/>
    <property type="project" value="EnsemblFungi"/>
</dbReference>
<evidence type="ECO:0000256" key="7">
    <source>
        <dbReference type="ARBA" id="ARBA00023136"/>
    </source>
</evidence>
<keyword evidence="4 8" id="KW-0812">Transmembrane</keyword>
<feature type="repeat" description="Solcar" evidence="8">
    <location>
        <begin position="159"/>
        <end position="246"/>
    </location>
</feature>
<keyword evidence="6" id="KW-1133">Transmembrane helix</keyword>
<dbReference type="PANTHER" id="PTHR45683">
    <property type="entry name" value="MITOCHONDRIAL NICOTINAMIDE ADENINE DINUCLEOTIDE TRANSPORTER 1-RELATED-RELATED"/>
    <property type="match status" value="1"/>
</dbReference>
<accession>A0A1E3PKZ1</accession>
<dbReference type="InterPro" id="IPR044712">
    <property type="entry name" value="SLC25A32-like"/>
</dbReference>
<dbReference type="EMBL" id="KV454409">
    <property type="protein sequence ID" value="ODQ65622.1"/>
    <property type="molecule type" value="Genomic_DNA"/>
</dbReference>
<proteinExistence type="inferred from homology"/>
<evidence type="ECO:0000256" key="9">
    <source>
        <dbReference type="RuleBase" id="RU000488"/>
    </source>
</evidence>
<dbReference type="SUPFAM" id="SSF103506">
    <property type="entry name" value="Mitochondrial carrier"/>
    <property type="match status" value="1"/>
</dbReference>
<gene>
    <name evidence="10" type="ORF">NADFUDRAFT_65504</name>
</gene>
<comment type="subcellular location">
    <subcellularLocation>
        <location evidence="1">Membrane</location>
        <topology evidence="1">Multi-pass membrane protein</topology>
    </subcellularLocation>
</comment>
<keyword evidence="5" id="KW-0677">Repeat</keyword>
<keyword evidence="11" id="KW-1185">Reference proteome</keyword>
<dbReference type="Gene3D" id="1.50.40.10">
    <property type="entry name" value="Mitochondrial carrier domain"/>
    <property type="match status" value="1"/>
</dbReference>
<evidence type="ECO:0000256" key="5">
    <source>
        <dbReference type="ARBA" id="ARBA00022737"/>
    </source>
</evidence>
<feature type="repeat" description="Solcar" evidence="8">
    <location>
        <begin position="281"/>
        <end position="367"/>
    </location>
</feature>
<evidence type="ECO:0000256" key="2">
    <source>
        <dbReference type="ARBA" id="ARBA00006375"/>
    </source>
</evidence>
<dbReference type="AlphaFoldDB" id="A0A1E3PKZ1"/>
<evidence type="ECO:0000256" key="4">
    <source>
        <dbReference type="ARBA" id="ARBA00022692"/>
    </source>
</evidence>
<sequence length="371" mass="41679">MSAILEERNTTPVADEIENKIPIAQEEPESKDGSQLFPATHEVIAGLSAGCATTLMVHPLDLIKTRLQVQIHNTNKESRKIHKMLINFGTIPRLVKEIVRVNNSQNLTFTSIFRIQIKELYRGLGPNLLGSTISWGAYFSLYGTFKSYIHKTSPQGYNLSSTDYLICAWSAGSFTSFFTNPIWVLKTRILSTSASSPGAYASVLDGAKRIYKEEGVRAFWKGFGPSLFGVCQASVQFTLYEHLKSYALKSQTPLLSRIFNSTLKPGEDCDYNSCDSHRKWLTIPEYIAISASAKSIATVSIYPYQVVRSRLQRYDSSKLYKSALDCILKIYRTESLLAFYNGLAANLLRVIPSTCITFLVYEHVKQFLDKP</sequence>